<sequence length="234" mass="25184">MTHSTKLKTSYRMFLSVVALPFFFLLVQCNPDKKQDSQAEFLALLGTSAGAVKVQNDLNRNGGLTTRETDPGKTPANPTNETNSSDGHTAIRLIGDGTMVGGGLLVYVREQSGFVGDIAPVSISGGVPTFHTVPGKEYFAYLEFFIDGLNDTEIDGQALIVPFTATETDKIDFYVTGTGAGLFVNEASHVSNLYYAPVGNNTAMNNPGERAAQRRSNYLLYGGDGFVVEYLYGP</sequence>
<comment type="caution">
    <text evidence="2">The sequence shown here is derived from an EMBL/GenBank/DDBJ whole genome shotgun (WGS) entry which is preliminary data.</text>
</comment>
<reference evidence="2 3" key="1">
    <citation type="journal article" date="2018" name="Microb. Genom.">
        <title>Deciphering the unexplored Leptospira diversity from soils uncovers genomic evolution to virulence.</title>
        <authorList>
            <person name="Thibeaux R."/>
            <person name="Iraola G."/>
            <person name="Ferres I."/>
            <person name="Bierque E."/>
            <person name="Girault D."/>
            <person name="Soupe-Gilbert M.E."/>
            <person name="Picardeau M."/>
            <person name="Goarant C."/>
        </authorList>
    </citation>
    <scope>NUCLEOTIDE SEQUENCE [LARGE SCALE GENOMIC DNA]</scope>
    <source>
        <strain evidence="2 3">ATI7-C-A5</strain>
    </source>
</reference>
<evidence type="ECO:0000313" key="3">
    <source>
        <dbReference type="Proteomes" id="UP000232122"/>
    </source>
</evidence>
<organism evidence="2 3">
    <name type="scientific">Leptospira ellisii</name>
    <dbReference type="NCBI Taxonomy" id="2023197"/>
    <lineage>
        <taxon>Bacteria</taxon>
        <taxon>Pseudomonadati</taxon>
        <taxon>Spirochaetota</taxon>
        <taxon>Spirochaetia</taxon>
        <taxon>Leptospirales</taxon>
        <taxon>Leptospiraceae</taxon>
        <taxon>Leptospira</taxon>
    </lineage>
</organism>
<feature type="region of interest" description="Disordered" evidence="1">
    <location>
        <begin position="58"/>
        <end position="87"/>
    </location>
</feature>
<dbReference type="RefSeq" id="WP_243399504.1">
    <property type="nucleotide sequence ID" value="NZ_NPEF02000001.1"/>
</dbReference>
<keyword evidence="3" id="KW-1185">Reference proteome</keyword>
<name>A0AAE4QKX7_9LEPT</name>
<accession>A0AAE4QKX7</accession>
<evidence type="ECO:0000256" key="1">
    <source>
        <dbReference type="SAM" id="MobiDB-lite"/>
    </source>
</evidence>
<proteinExistence type="predicted"/>
<dbReference type="Proteomes" id="UP000232122">
    <property type="component" value="Unassembled WGS sequence"/>
</dbReference>
<feature type="compositionally biased region" description="Polar residues" evidence="1">
    <location>
        <begin position="76"/>
        <end position="87"/>
    </location>
</feature>
<protein>
    <submittedName>
        <fullName evidence="2">Uncharacterized protein</fullName>
    </submittedName>
</protein>
<dbReference type="EMBL" id="NPEF02000001">
    <property type="protein sequence ID" value="MDV6234391.1"/>
    <property type="molecule type" value="Genomic_DNA"/>
</dbReference>
<dbReference type="AlphaFoldDB" id="A0AAE4QKX7"/>
<gene>
    <name evidence="2" type="ORF">CH379_001950</name>
</gene>
<evidence type="ECO:0000313" key="2">
    <source>
        <dbReference type="EMBL" id="MDV6234391.1"/>
    </source>
</evidence>